<name>A0A1T5BP41_9FLAO</name>
<evidence type="ECO:0000313" key="1">
    <source>
        <dbReference type="EMBL" id="SKB48859.1"/>
    </source>
</evidence>
<gene>
    <name evidence="1" type="ORF">SAMN05660776_1357</name>
</gene>
<dbReference type="STRING" id="241145.SAMN05660776_1357"/>
<dbReference type="AlphaFoldDB" id="A0A1T5BP41"/>
<dbReference type="Proteomes" id="UP000190230">
    <property type="component" value="Unassembled WGS sequence"/>
</dbReference>
<evidence type="ECO:0000313" key="2">
    <source>
        <dbReference type="Proteomes" id="UP000190230"/>
    </source>
</evidence>
<organism evidence="1 2">
    <name type="scientific">Salegentibacter holothuriorum</name>
    <dbReference type="NCBI Taxonomy" id="241145"/>
    <lineage>
        <taxon>Bacteria</taxon>
        <taxon>Pseudomonadati</taxon>
        <taxon>Bacteroidota</taxon>
        <taxon>Flavobacteriia</taxon>
        <taxon>Flavobacteriales</taxon>
        <taxon>Flavobacteriaceae</taxon>
        <taxon>Salegentibacter</taxon>
    </lineage>
</organism>
<dbReference type="EMBL" id="FUYY01000002">
    <property type="protein sequence ID" value="SKB48859.1"/>
    <property type="molecule type" value="Genomic_DNA"/>
</dbReference>
<sequence length="121" mass="14421">MLEGKLQNLAKEYPEYSKIFEAILDWFERHPNQRAITMDYFYSDKYSFSIPDINITFMILKEHSILKTVYRVIDEDGSKISHDFLNLKDIPTQVDTMWGNKKDIEDVDVIPFYALEKQNDF</sequence>
<keyword evidence="2" id="KW-1185">Reference proteome</keyword>
<proteinExistence type="predicted"/>
<protein>
    <submittedName>
        <fullName evidence="1">Uncharacterized protein</fullName>
    </submittedName>
</protein>
<reference evidence="2" key="1">
    <citation type="submission" date="2017-02" db="EMBL/GenBank/DDBJ databases">
        <authorList>
            <person name="Varghese N."/>
            <person name="Submissions S."/>
        </authorList>
    </citation>
    <scope>NUCLEOTIDE SEQUENCE [LARGE SCALE GENOMIC DNA]</scope>
    <source>
        <strain evidence="2">DSM 23405</strain>
    </source>
</reference>
<accession>A0A1T5BP41</accession>